<dbReference type="OrthoDB" id="8611at10239"/>
<keyword evidence="2" id="KW-1185">Reference proteome</keyword>
<evidence type="ECO:0008006" key="3">
    <source>
        <dbReference type="Google" id="ProtNLM"/>
    </source>
</evidence>
<proteinExistence type="predicted"/>
<accession>A0A0S4KW33</accession>
<dbReference type="EMBL" id="LN887844">
    <property type="protein sequence ID" value="CUR44239.1"/>
    <property type="molecule type" value="Genomic_DNA"/>
</dbReference>
<gene>
    <name evidence="1" type="ORF">VCM_00020</name>
</gene>
<reference evidence="2" key="1">
    <citation type="submission" date="2015-10" db="EMBL/GenBank/DDBJ databases">
        <authorList>
            <person name="Millard A."/>
        </authorList>
    </citation>
    <scope>NUCLEOTIDE SEQUENCE [LARGE SCALE GENOMIC DNA]</scope>
</reference>
<dbReference type="RefSeq" id="YP_009222618.1">
    <property type="nucleotide sequence ID" value="NC_029065.1"/>
</dbReference>
<organism evidence="1 2">
    <name type="scientific">Pseudomonas phage VCM</name>
    <dbReference type="NCBI Taxonomy" id="1729937"/>
    <lineage>
        <taxon>Viruses</taxon>
        <taxon>Duplodnaviria</taxon>
        <taxon>Heunggongvirae</taxon>
        <taxon>Uroviricota</taxon>
        <taxon>Caudoviricetes</taxon>
        <taxon>Vandenendeviridae</taxon>
        <taxon>Gorskivirinae</taxon>
        <taxon>Kremarvirus</taxon>
        <taxon>Kremarvirus VCM</taxon>
        <taxon>Otagovirus VCM</taxon>
    </lineage>
</organism>
<dbReference type="Proteomes" id="UP000204441">
    <property type="component" value="Genome"/>
</dbReference>
<protein>
    <recommendedName>
        <fullName evidence="3">AP2 domain protein</fullName>
    </recommendedName>
</protein>
<sequence length="157" mass="18360">MKGISKHKLYAIWNAMNVRCYSPAYKQWDDYGGRGIGVCERWQHPSSVGFINFLEDMGERPDGYTLDRKDNDKDYSPENCRWVERRVQGFNRRHSKPGKLTPMGVVWHKAMKSWQANYAYTVDGKKKTFVLGYYSDLFEAICKRKSWEVTSGTYFSG</sequence>
<dbReference type="GeneID" id="26798990"/>
<name>A0A0S4KW33_9CAUD</name>
<dbReference type="KEGG" id="vg:26798990"/>
<evidence type="ECO:0000313" key="2">
    <source>
        <dbReference type="Proteomes" id="UP000204441"/>
    </source>
</evidence>
<evidence type="ECO:0000313" key="1">
    <source>
        <dbReference type="EMBL" id="CUR44239.1"/>
    </source>
</evidence>